<keyword evidence="6 8" id="KW-1133">Transmembrane helix</keyword>
<feature type="transmembrane region" description="Helical" evidence="8">
    <location>
        <begin position="64"/>
        <end position="81"/>
    </location>
</feature>
<dbReference type="PANTHER" id="PTHR36122">
    <property type="entry name" value="NICOTINAMIDE RIBOSIDE TRANSPORTER PNUC"/>
    <property type="match status" value="1"/>
</dbReference>
<dbReference type="PANTHER" id="PTHR36122:SF2">
    <property type="entry name" value="NICOTINAMIDE RIBOSIDE TRANSPORTER PNUC"/>
    <property type="match status" value="1"/>
</dbReference>
<feature type="transmembrane region" description="Helical" evidence="8">
    <location>
        <begin position="131"/>
        <end position="150"/>
    </location>
</feature>
<evidence type="ECO:0000256" key="1">
    <source>
        <dbReference type="ARBA" id="ARBA00004651"/>
    </source>
</evidence>
<dbReference type="RefSeq" id="WP_353650073.1">
    <property type="nucleotide sequence ID" value="NZ_CP159218.1"/>
</dbReference>
<reference evidence="9" key="1">
    <citation type="submission" date="2024-05" db="EMBL/GenBank/DDBJ databases">
        <authorList>
            <person name="Cai S.Y."/>
            <person name="Jin L.M."/>
            <person name="Li H.R."/>
        </authorList>
    </citation>
    <scope>NUCLEOTIDE SEQUENCE</scope>
    <source>
        <strain evidence="9">A5-74</strain>
    </source>
</reference>
<evidence type="ECO:0000313" key="9">
    <source>
        <dbReference type="EMBL" id="XCG64460.1"/>
    </source>
</evidence>
<dbReference type="AlphaFoldDB" id="A0AAU8DT44"/>
<accession>A0AAU8DT44</accession>
<evidence type="ECO:0000256" key="8">
    <source>
        <dbReference type="SAM" id="Phobius"/>
    </source>
</evidence>
<evidence type="ECO:0000256" key="6">
    <source>
        <dbReference type="ARBA" id="ARBA00022989"/>
    </source>
</evidence>
<organism evidence="9">
    <name type="scientific">Nakamurella sp. A5-74</name>
    <dbReference type="NCBI Taxonomy" id="3158264"/>
    <lineage>
        <taxon>Bacteria</taxon>
        <taxon>Bacillati</taxon>
        <taxon>Actinomycetota</taxon>
        <taxon>Actinomycetes</taxon>
        <taxon>Nakamurellales</taxon>
        <taxon>Nakamurellaceae</taxon>
        <taxon>Nakamurella</taxon>
    </lineage>
</organism>
<dbReference type="InterPro" id="IPR006419">
    <property type="entry name" value="NMN_transpt_PnuC"/>
</dbReference>
<proteinExistence type="inferred from homology"/>
<evidence type="ECO:0000256" key="5">
    <source>
        <dbReference type="ARBA" id="ARBA00022692"/>
    </source>
</evidence>
<keyword evidence="7 8" id="KW-0472">Membrane</keyword>
<dbReference type="Pfam" id="PF04973">
    <property type="entry name" value="NMN_transporter"/>
    <property type="match status" value="1"/>
</dbReference>
<sequence length="228" mass="25350">MNWLNDTVPIFGLQVKWSDLIGNVFALATVVLALKRWILAWPVQIIGSLLLLSATLSAHLPGNAARQVVIILGAIWGWTRWNADRSAEGEISVHWATGRQRIALVVAMLLGTAAFGGILKATNGSFFPEAPWHIVLADAWIFIGSVAAMWAQGRRIVEFWFVWLAVDLVGVPLAWTSGLYFSGVVYIIFFVMVLVGVRDWAMRSRQRISSPFEPAREIKRTHPDARSS</sequence>
<gene>
    <name evidence="9" type="ORF">ABLG96_03725</name>
</gene>
<evidence type="ECO:0000256" key="2">
    <source>
        <dbReference type="ARBA" id="ARBA00006669"/>
    </source>
</evidence>
<feature type="transmembrane region" description="Helical" evidence="8">
    <location>
        <begin position="102"/>
        <end position="119"/>
    </location>
</feature>
<name>A0AAU8DT44_9ACTN</name>
<evidence type="ECO:0000256" key="7">
    <source>
        <dbReference type="ARBA" id="ARBA00023136"/>
    </source>
</evidence>
<feature type="transmembrane region" description="Helical" evidence="8">
    <location>
        <begin position="39"/>
        <end position="58"/>
    </location>
</feature>
<feature type="transmembrane region" description="Helical" evidence="8">
    <location>
        <begin position="181"/>
        <end position="201"/>
    </location>
</feature>
<feature type="transmembrane region" description="Helical" evidence="8">
    <location>
        <begin position="15"/>
        <end position="34"/>
    </location>
</feature>
<feature type="transmembrane region" description="Helical" evidence="8">
    <location>
        <begin position="157"/>
        <end position="175"/>
    </location>
</feature>
<dbReference type="GO" id="GO:0034257">
    <property type="term" value="F:nicotinamide riboside transmembrane transporter activity"/>
    <property type="evidence" value="ECO:0007669"/>
    <property type="project" value="InterPro"/>
</dbReference>
<evidence type="ECO:0000256" key="4">
    <source>
        <dbReference type="ARBA" id="ARBA00022475"/>
    </source>
</evidence>
<keyword evidence="5 8" id="KW-0812">Transmembrane</keyword>
<evidence type="ECO:0000256" key="3">
    <source>
        <dbReference type="ARBA" id="ARBA00022448"/>
    </source>
</evidence>
<keyword evidence="4" id="KW-1003">Cell membrane</keyword>
<comment type="subcellular location">
    <subcellularLocation>
        <location evidence="1">Cell membrane</location>
        <topology evidence="1">Multi-pass membrane protein</topology>
    </subcellularLocation>
</comment>
<comment type="similarity">
    <text evidence="2">Belongs to the nicotinamide ribonucleoside (NR) uptake permease (TC 4.B.1) family.</text>
</comment>
<keyword evidence="3" id="KW-0813">Transport</keyword>
<dbReference type="EMBL" id="CP159218">
    <property type="protein sequence ID" value="XCG64460.1"/>
    <property type="molecule type" value="Genomic_DNA"/>
</dbReference>
<dbReference type="GO" id="GO:0005886">
    <property type="term" value="C:plasma membrane"/>
    <property type="evidence" value="ECO:0007669"/>
    <property type="project" value="UniProtKB-SubCell"/>
</dbReference>
<protein>
    <submittedName>
        <fullName evidence="9">Nicotinamide mononucleotide transporter family protein</fullName>
    </submittedName>
</protein>